<organism evidence="3 4">
    <name type="scientific">Euplotes crassus</name>
    <dbReference type="NCBI Taxonomy" id="5936"/>
    <lineage>
        <taxon>Eukaryota</taxon>
        <taxon>Sar</taxon>
        <taxon>Alveolata</taxon>
        <taxon>Ciliophora</taxon>
        <taxon>Intramacronucleata</taxon>
        <taxon>Spirotrichea</taxon>
        <taxon>Hypotrichia</taxon>
        <taxon>Euplotida</taxon>
        <taxon>Euplotidae</taxon>
        <taxon>Moneuplotes</taxon>
    </lineage>
</organism>
<gene>
    <name evidence="3" type="ORF">ECRASSUSDP1_LOCUS26395</name>
</gene>
<dbReference type="EMBL" id="CAMPGE010027204">
    <property type="protein sequence ID" value="CAI2384855.1"/>
    <property type="molecule type" value="Genomic_DNA"/>
</dbReference>
<keyword evidence="1" id="KW-0175">Coiled coil</keyword>
<sequence>MNSSRNDTQDSKRATIHYSNRELLQLENDIKKLTDFESQLKKNSSIVQVLEQKIAKMLKKQAELDMVTQDLTIYKDQKHEEFYKRMRDKTDITETTRLKNSVSHRFQELQFQIDTTNAEIYKIYKSNYVNKEQLDKFSNNFVKKEEYEFLIEEINRIDETLKNLEDEFTDDQSEFSAAEETDSNVKKTIKNSEASIALEIKDKVNDITPTYGSKKYSSKDSSAEENPPRKPAPKKIPRRKKPPVITLNEAKDQKSESIGNPISPAASDKPELNPFYQAKFQNKNGFSSLKNNIVDKSMQSFSDLNYFMQNEERKDEIGALSEDKESPDKSLQSHISNDFDRIKGARSQIKRLESKSSNKISIQRLNTKISNITSRRRANAKKVDSLVSQYDALETNLKTVLDATWDLKSTQKKHAEALKTISDQITNLSSETANLALMNNKVSEAVEKVASKMPKTDGQIKSLVRNSELKNKEIQNEIRELEGAKSRIIQTEVDLRQISNKIALMNKRKVPDCNCEAMMKPWMGEVEKRILRVVKDVKEWSRHNVDFKQVFKEVGQVDQRVQMEVEQIKSVNEGVLREVRRIERNITKDRAISFSPFSEKDKLFMSSPSEFRPGTNYTSKRVKSPISKTKITSDNQTVHFNHHNTSNYVHKGAKKPDKIAVRTLKSVKLKKRYKQMYERIRSPQVTGHKPLDLREIKKYIHD</sequence>
<name>A0AAD1Y4W1_EUPCR</name>
<accession>A0AAD1Y4W1</accession>
<evidence type="ECO:0000256" key="1">
    <source>
        <dbReference type="SAM" id="Coils"/>
    </source>
</evidence>
<feature type="compositionally biased region" description="Basic residues" evidence="2">
    <location>
        <begin position="231"/>
        <end position="242"/>
    </location>
</feature>
<dbReference type="Proteomes" id="UP001295684">
    <property type="component" value="Unassembled WGS sequence"/>
</dbReference>
<keyword evidence="4" id="KW-1185">Reference proteome</keyword>
<evidence type="ECO:0000256" key="2">
    <source>
        <dbReference type="SAM" id="MobiDB-lite"/>
    </source>
</evidence>
<dbReference type="AlphaFoldDB" id="A0AAD1Y4W1"/>
<evidence type="ECO:0000313" key="4">
    <source>
        <dbReference type="Proteomes" id="UP001295684"/>
    </source>
</evidence>
<feature type="coiled-coil region" evidence="1">
    <location>
        <begin position="464"/>
        <end position="491"/>
    </location>
</feature>
<feature type="compositionally biased region" description="Basic and acidic residues" evidence="2">
    <location>
        <begin position="217"/>
        <end position="228"/>
    </location>
</feature>
<feature type="coiled-coil region" evidence="1">
    <location>
        <begin position="147"/>
        <end position="181"/>
    </location>
</feature>
<protein>
    <submittedName>
        <fullName evidence="3">Uncharacterized protein</fullName>
    </submittedName>
</protein>
<proteinExistence type="predicted"/>
<comment type="caution">
    <text evidence="3">The sequence shown here is derived from an EMBL/GenBank/DDBJ whole genome shotgun (WGS) entry which is preliminary data.</text>
</comment>
<reference evidence="3" key="1">
    <citation type="submission" date="2023-07" db="EMBL/GenBank/DDBJ databases">
        <authorList>
            <consortium name="AG Swart"/>
            <person name="Singh M."/>
            <person name="Singh A."/>
            <person name="Seah K."/>
            <person name="Emmerich C."/>
        </authorList>
    </citation>
    <scope>NUCLEOTIDE SEQUENCE</scope>
    <source>
        <strain evidence="3">DP1</strain>
    </source>
</reference>
<feature type="region of interest" description="Disordered" evidence="2">
    <location>
        <begin position="209"/>
        <end position="270"/>
    </location>
</feature>
<evidence type="ECO:0000313" key="3">
    <source>
        <dbReference type="EMBL" id="CAI2384855.1"/>
    </source>
</evidence>